<dbReference type="HOGENOM" id="CLU_2587243_0_0_5"/>
<accession>A0A060IBU5</accession>
<geneLocation type="plasmid" evidence="2 3">
    <name>pRetIE4771a</name>
</geneLocation>
<organism evidence="2 3">
    <name type="scientific">Rhizobium etli bv. mimosae str. IE4771</name>
    <dbReference type="NCBI Taxonomy" id="1432050"/>
    <lineage>
        <taxon>Bacteria</taxon>
        <taxon>Pseudomonadati</taxon>
        <taxon>Pseudomonadota</taxon>
        <taxon>Alphaproteobacteria</taxon>
        <taxon>Hyphomicrobiales</taxon>
        <taxon>Rhizobiaceae</taxon>
        <taxon>Rhizobium/Agrobacterium group</taxon>
        <taxon>Rhizobium</taxon>
    </lineage>
</organism>
<dbReference type="AlphaFoldDB" id="A0A060IBU5"/>
<dbReference type="KEGG" id="rei:IE4771_PA00049"/>
<proteinExistence type="predicted"/>
<name>A0A060IBU5_RHIET</name>
<keyword evidence="2" id="KW-0614">Plasmid</keyword>
<reference evidence="2 3" key="1">
    <citation type="submission" date="2013-12" db="EMBL/GenBank/DDBJ databases">
        <title>Complete genome sequence of Rhizobium etli bv. mimosae IE4771.</title>
        <authorList>
            <person name="Bustos P."/>
            <person name="Santamaria R.I."/>
            <person name="Lozano L."/>
            <person name="Ormeno-Orrillo E."/>
            <person name="Rogel M.A."/>
            <person name="Romero D."/>
            <person name="Cevallos M.A."/>
            <person name="Martinez-Romero E."/>
            <person name="Gonzalez V."/>
        </authorList>
    </citation>
    <scope>NUCLEOTIDE SEQUENCE [LARGE SCALE GENOMIC DNA]</scope>
    <source>
        <strain evidence="2 3">IE4771</strain>
        <plasmid evidence="3">Plasmid pRetIE4771a</plasmid>
    </source>
</reference>
<evidence type="ECO:0000313" key="3">
    <source>
        <dbReference type="Proteomes" id="UP000027180"/>
    </source>
</evidence>
<dbReference type="Proteomes" id="UP000027180">
    <property type="component" value="Plasmid pRetIE4771a"/>
</dbReference>
<evidence type="ECO:0000313" key="2">
    <source>
        <dbReference type="EMBL" id="AIC29555.1"/>
    </source>
</evidence>
<gene>
    <name evidence="2" type="ORF">IE4771_PA00049</name>
</gene>
<protein>
    <submittedName>
        <fullName evidence="2">TIM barrel domain-containing protein</fullName>
    </submittedName>
</protein>
<feature type="region of interest" description="Disordered" evidence="1">
    <location>
        <begin position="57"/>
        <end position="80"/>
    </location>
</feature>
<feature type="compositionally biased region" description="Basic and acidic residues" evidence="1">
    <location>
        <begin position="70"/>
        <end position="80"/>
    </location>
</feature>
<sequence length="80" mass="8721">MQLRRIIAGCPSSDEEVSDYRRRGRGFVLVLTGIGFTGEFASHDAKFMRSPRRLTDATKKVSASGAADLRCSEDGARSTP</sequence>
<evidence type="ECO:0000256" key="1">
    <source>
        <dbReference type="SAM" id="MobiDB-lite"/>
    </source>
</evidence>
<dbReference type="EMBL" id="CP006987">
    <property type="protein sequence ID" value="AIC29555.1"/>
    <property type="molecule type" value="Genomic_DNA"/>
</dbReference>